<dbReference type="KEGG" id="ccl:Clocl_2602"/>
<keyword evidence="3" id="KW-1185">Reference proteome</keyword>
<dbReference type="EMBL" id="CP003065">
    <property type="protein sequence ID" value="AEV69170.1"/>
    <property type="molecule type" value="Genomic_DNA"/>
</dbReference>
<gene>
    <name evidence="2" type="ordered locus">Clocl_2602</name>
</gene>
<protein>
    <recommendedName>
        <fullName evidence="4">Carboxypeptidase regulatory-like domain-containing protein</fullName>
    </recommendedName>
</protein>
<name>G8M1F5_ACECE</name>
<accession>G8M1F5</accession>
<evidence type="ECO:0000313" key="3">
    <source>
        <dbReference type="Proteomes" id="UP000005435"/>
    </source>
</evidence>
<evidence type="ECO:0000256" key="1">
    <source>
        <dbReference type="SAM" id="MobiDB-lite"/>
    </source>
</evidence>
<dbReference type="AlphaFoldDB" id="G8M1F5"/>
<organism evidence="2 3">
    <name type="scientific">Acetivibrio clariflavus (strain DSM 19732 / NBRC 101661 / EBR45)</name>
    <name type="common">Clostridium clariflavum</name>
    <dbReference type="NCBI Taxonomy" id="720554"/>
    <lineage>
        <taxon>Bacteria</taxon>
        <taxon>Bacillati</taxon>
        <taxon>Bacillota</taxon>
        <taxon>Clostridia</taxon>
        <taxon>Eubacteriales</taxon>
        <taxon>Oscillospiraceae</taxon>
        <taxon>Acetivibrio</taxon>
    </lineage>
</organism>
<dbReference type="SUPFAM" id="SSF49452">
    <property type="entry name" value="Starch-binding domain-like"/>
    <property type="match status" value="1"/>
</dbReference>
<dbReference type="Proteomes" id="UP000005435">
    <property type="component" value="Chromosome"/>
</dbReference>
<sequence length="181" mass="20405">MKSKNNLPDNTANKHKYPVNSQSYENDSLQYNSQDLDQEQKVDVNPVQLNTQNVNVYVDPPKTDYSGKITGITLRRKDNEVLQYVDIYLYFGHKCGLPVYETTSDCNGNFAIENIPPGYYIIHAQCGSNLKCESPYIKVLPGQSVHQTLVLSYEKSPSARSGNVSNFVYHNLCNPSLASKF</sequence>
<feature type="region of interest" description="Disordered" evidence="1">
    <location>
        <begin position="1"/>
        <end position="21"/>
    </location>
</feature>
<evidence type="ECO:0000313" key="2">
    <source>
        <dbReference type="EMBL" id="AEV69170.1"/>
    </source>
</evidence>
<dbReference type="eggNOG" id="ENOG5032W9I">
    <property type="taxonomic scope" value="Bacteria"/>
</dbReference>
<dbReference type="GO" id="GO:0030246">
    <property type="term" value="F:carbohydrate binding"/>
    <property type="evidence" value="ECO:0007669"/>
    <property type="project" value="InterPro"/>
</dbReference>
<dbReference type="HOGENOM" id="CLU_127539_0_0_9"/>
<evidence type="ECO:0008006" key="4">
    <source>
        <dbReference type="Google" id="ProtNLM"/>
    </source>
</evidence>
<dbReference type="RefSeq" id="WP_014255734.1">
    <property type="nucleotide sequence ID" value="NC_016627.1"/>
</dbReference>
<feature type="compositionally biased region" description="Polar residues" evidence="1">
    <location>
        <begin position="1"/>
        <end position="11"/>
    </location>
</feature>
<dbReference type="InterPro" id="IPR013784">
    <property type="entry name" value="Carb-bd-like_fold"/>
</dbReference>
<reference evidence="3" key="1">
    <citation type="submission" date="2011-12" db="EMBL/GenBank/DDBJ databases">
        <title>Complete sequence of Clostridium clariflavum DSM 19732.</title>
        <authorList>
            <consortium name="US DOE Joint Genome Institute"/>
            <person name="Lucas S."/>
            <person name="Han J."/>
            <person name="Lapidus A."/>
            <person name="Cheng J.-F."/>
            <person name="Goodwin L."/>
            <person name="Pitluck S."/>
            <person name="Peters L."/>
            <person name="Teshima H."/>
            <person name="Detter J.C."/>
            <person name="Han C."/>
            <person name="Tapia R."/>
            <person name="Land M."/>
            <person name="Hauser L."/>
            <person name="Kyrpides N."/>
            <person name="Ivanova N."/>
            <person name="Pagani I."/>
            <person name="Kitzmiller T."/>
            <person name="Lynd L."/>
            <person name="Izquierdo J."/>
            <person name="Woyke T."/>
        </authorList>
    </citation>
    <scope>NUCLEOTIDE SEQUENCE [LARGE SCALE GENOMIC DNA]</scope>
    <source>
        <strain evidence="3">DSM 19732 / NBRC 101661 / EBR45</strain>
    </source>
</reference>
<proteinExistence type="predicted"/>
<reference evidence="2 3" key="2">
    <citation type="journal article" date="2012" name="Stand. Genomic Sci.">
        <title>Complete Genome Sequence of Clostridium clariflavum DSM 19732.</title>
        <authorList>
            <person name="Izquierdo J.A."/>
            <person name="Goodwin L."/>
            <person name="Davenport K.W."/>
            <person name="Teshima H."/>
            <person name="Bruce D."/>
            <person name="Detter C."/>
            <person name="Tapia R."/>
            <person name="Han S."/>
            <person name="Land M."/>
            <person name="Hauser L."/>
            <person name="Jeffries C.D."/>
            <person name="Han J."/>
            <person name="Pitluck S."/>
            <person name="Nolan M."/>
            <person name="Chen A."/>
            <person name="Huntemann M."/>
            <person name="Mavromatis K."/>
            <person name="Mikhailova N."/>
            <person name="Liolios K."/>
            <person name="Woyke T."/>
            <person name="Lynd L.R."/>
        </authorList>
    </citation>
    <scope>NUCLEOTIDE SEQUENCE [LARGE SCALE GENOMIC DNA]</scope>
    <source>
        <strain evidence="3">DSM 19732 / NBRC 101661 / EBR45</strain>
    </source>
</reference>